<evidence type="ECO:0000313" key="5">
    <source>
        <dbReference type="EMBL" id="AKU19129.1"/>
    </source>
</evidence>
<dbReference type="InterPro" id="IPR025751">
    <property type="entry name" value="RsbRD_N_dom"/>
</dbReference>
<reference evidence="5 6" key="1">
    <citation type="submission" date="2015-03" db="EMBL/GenBank/DDBJ databases">
        <title>Luteipulveratus halotolerans sp. nov., a novel actinobacterium (Dermacoccaceae) from Sarawak, Malaysia.</title>
        <authorList>
            <person name="Juboi H."/>
            <person name="Basik A."/>
            <person name="Shamsul S.S."/>
            <person name="Arnold P."/>
            <person name="Schmitt E.K."/>
            <person name="Sanglier J.-J."/>
            <person name="Yeo T."/>
        </authorList>
    </citation>
    <scope>NUCLEOTIDE SEQUENCE [LARGE SCALE GENOMIC DNA]</scope>
    <source>
        <strain evidence="5 6">MN07-A0370</strain>
    </source>
</reference>
<dbReference type="AlphaFoldDB" id="A0A0K1JQY0"/>
<evidence type="ECO:0000313" key="6">
    <source>
        <dbReference type="Proteomes" id="UP000066480"/>
    </source>
</evidence>
<accession>A0A0K1JQY0</accession>
<dbReference type="Pfam" id="PF14361">
    <property type="entry name" value="RsbRD_N"/>
    <property type="match status" value="1"/>
</dbReference>
<evidence type="ECO:0000259" key="4">
    <source>
        <dbReference type="Pfam" id="PF17853"/>
    </source>
</evidence>
<feature type="domain" description="CdaR GGDEF-like" evidence="4">
    <location>
        <begin position="166"/>
        <end position="274"/>
    </location>
</feature>
<dbReference type="InterPro" id="IPR041522">
    <property type="entry name" value="CdaR_GGDEF"/>
</dbReference>
<sequence>MQALSRRLLPDSDALGIRMAERICAEIPFYAEGAIVSFDELVTSCTDNLRYVLGILAGDTRADLDSPRTTGTARAEQGVSYAAVLQAFRMGGRFIWELLVERAEPDERELLLPAAADIWAVSDDLASHVTEAYRAALADRARRDEQMRSVLVGSLLDGHDFTDTTAEQLWETAGMLDLDGSNDYVVIAAETPAPGAEGLRDVEQVLRRRHDVASAWRLEQDFQEGVVVLRPGFAVERLVTALADITTARVGVSTPFGRLDRAADARRQARIACAAATPGTRELLRFGERPLAMLLASSPDQARSLLEGVLAPVMELSDDDRTVLLETARTWLAADGSTSDAAAQLHLHRNTVRYRLQRLETLTGRDLARPIDAAELYVALECARILGSSGP</sequence>
<dbReference type="EMBL" id="CP011112">
    <property type="protein sequence ID" value="AKU19129.1"/>
    <property type="molecule type" value="Genomic_DNA"/>
</dbReference>
<evidence type="ECO:0008006" key="7">
    <source>
        <dbReference type="Google" id="ProtNLM"/>
    </source>
</evidence>
<feature type="domain" description="PucR C-terminal helix-turn-helix" evidence="2">
    <location>
        <begin position="324"/>
        <end position="381"/>
    </location>
</feature>
<evidence type="ECO:0000256" key="1">
    <source>
        <dbReference type="ARBA" id="ARBA00006754"/>
    </source>
</evidence>
<dbReference type="InterPro" id="IPR042070">
    <property type="entry name" value="PucR_C-HTH_sf"/>
</dbReference>
<proteinExistence type="inferred from homology"/>
<dbReference type="KEGG" id="lmoi:VV02_19940"/>
<keyword evidence="6" id="KW-1185">Reference proteome</keyword>
<feature type="domain" description="RsbT co-antagonist protein RsbRD N-terminal" evidence="3">
    <location>
        <begin position="14"/>
        <end position="148"/>
    </location>
</feature>
<evidence type="ECO:0000259" key="3">
    <source>
        <dbReference type="Pfam" id="PF14361"/>
    </source>
</evidence>
<name>A0A0K1JQY0_9MICO</name>
<dbReference type="Gene3D" id="1.10.10.2840">
    <property type="entry name" value="PucR C-terminal helix-turn-helix domain"/>
    <property type="match status" value="1"/>
</dbReference>
<dbReference type="PANTHER" id="PTHR33744">
    <property type="entry name" value="CARBOHYDRATE DIACID REGULATOR"/>
    <property type="match status" value="1"/>
</dbReference>
<dbReference type="InterPro" id="IPR051448">
    <property type="entry name" value="CdaR-like_regulators"/>
</dbReference>
<dbReference type="Proteomes" id="UP000066480">
    <property type="component" value="Chromosome"/>
</dbReference>
<dbReference type="PANTHER" id="PTHR33744:SF1">
    <property type="entry name" value="DNA-BINDING TRANSCRIPTIONAL ACTIVATOR ADER"/>
    <property type="match status" value="1"/>
</dbReference>
<dbReference type="Pfam" id="PF13556">
    <property type="entry name" value="HTH_30"/>
    <property type="match status" value="1"/>
</dbReference>
<protein>
    <recommendedName>
        <fullName evidence="7">PucR C-terminal helix-turn-helix domain-containing protein</fullName>
    </recommendedName>
</protein>
<organism evidence="5 6">
    <name type="scientific">Luteipulveratus mongoliensis</name>
    <dbReference type="NCBI Taxonomy" id="571913"/>
    <lineage>
        <taxon>Bacteria</taxon>
        <taxon>Bacillati</taxon>
        <taxon>Actinomycetota</taxon>
        <taxon>Actinomycetes</taxon>
        <taxon>Micrococcales</taxon>
        <taxon>Dermacoccaceae</taxon>
        <taxon>Luteipulveratus</taxon>
    </lineage>
</organism>
<gene>
    <name evidence="5" type="ORF">VV02_19940</name>
</gene>
<dbReference type="STRING" id="571913.VV02_19940"/>
<comment type="similarity">
    <text evidence="1">Belongs to the CdaR family.</text>
</comment>
<evidence type="ECO:0000259" key="2">
    <source>
        <dbReference type="Pfam" id="PF13556"/>
    </source>
</evidence>
<dbReference type="Pfam" id="PF17853">
    <property type="entry name" value="GGDEF_2"/>
    <property type="match status" value="1"/>
</dbReference>
<dbReference type="InterPro" id="IPR025736">
    <property type="entry name" value="PucR_C-HTH_dom"/>
</dbReference>